<proteinExistence type="predicted"/>
<feature type="region of interest" description="Disordered" evidence="1">
    <location>
        <begin position="99"/>
        <end position="126"/>
    </location>
</feature>
<dbReference type="AlphaFoldDB" id="A0AAN9TQ18"/>
<dbReference type="Proteomes" id="UP001367676">
    <property type="component" value="Unassembled WGS sequence"/>
</dbReference>
<feature type="compositionally biased region" description="Low complexity" evidence="1">
    <location>
        <begin position="104"/>
        <end position="119"/>
    </location>
</feature>
<comment type="caution">
    <text evidence="2">The sequence shown here is derived from an EMBL/GenBank/DDBJ whole genome shotgun (WGS) entry which is preliminary data.</text>
</comment>
<accession>A0AAN9TQ18</accession>
<name>A0AAN9TQ18_9HEMI</name>
<organism evidence="2 3">
    <name type="scientific">Parthenolecanium corni</name>
    <dbReference type="NCBI Taxonomy" id="536013"/>
    <lineage>
        <taxon>Eukaryota</taxon>
        <taxon>Metazoa</taxon>
        <taxon>Ecdysozoa</taxon>
        <taxon>Arthropoda</taxon>
        <taxon>Hexapoda</taxon>
        <taxon>Insecta</taxon>
        <taxon>Pterygota</taxon>
        <taxon>Neoptera</taxon>
        <taxon>Paraneoptera</taxon>
        <taxon>Hemiptera</taxon>
        <taxon>Sternorrhyncha</taxon>
        <taxon>Coccoidea</taxon>
        <taxon>Coccidae</taxon>
        <taxon>Parthenolecanium</taxon>
    </lineage>
</organism>
<keyword evidence="3" id="KW-1185">Reference proteome</keyword>
<dbReference type="EMBL" id="JBBCAQ010000006">
    <property type="protein sequence ID" value="KAK7603105.1"/>
    <property type="molecule type" value="Genomic_DNA"/>
</dbReference>
<reference evidence="2 3" key="1">
    <citation type="submission" date="2024-03" db="EMBL/GenBank/DDBJ databases">
        <title>Adaptation during the transition from Ophiocordyceps entomopathogen to insect associate is accompanied by gene loss and intensified selection.</title>
        <authorList>
            <person name="Ward C.M."/>
            <person name="Onetto C.A."/>
            <person name="Borneman A.R."/>
        </authorList>
    </citation>
    <scope>NUCLEOTIDE SEQUENCE [LARGE SCALE GENOMIC DNA]</scope>
    <source>
        <strain evidence="2">AWRI1</strain>
        <tissue evidence="2">Single Adult Female</tissue>
    </source>
</reference>
<protein>
    <submittedName>
        <fullName evidence="2">Uncharacterized protein</fullName>
    </submittedName>
</protein>
<gene>
    <name evidence="2" type="ORF">V9T40_003104</name>
</gene>
<sequence length="405" mass="45751">MEKKKKKKNEQKKVYVVFVKEKANVALPKDCYITKSVAFGLLSPPDIHPDIPFPAIQTEYSYLYLNYDVVKMRSGKSLNLDQLQIPDPSNSKHLESLWAEDNSRSPGEPTSTSSEAPTTKSRRRRSISKIQNSDIYLENVLQTLDSTNEQPQVDVYPSSVWSNTPCSKRIFCEAMLLQPEDSISLMDKKIFTFLSLIHPDIAATVAPHLEDVMRSVKMKNCSIYSCSSWKHSHKPEKSSNSIQKQIKMIDYNLLLKLVAAISVTPCILTLPTEDDTLKTSRNVPPIMQTLLTDIARELISRSTSNTQILTLNVTNLLVLLLLKGLLWGASYAATVPHSKVRSEDGFEEEPYITETEILLLLSYLMGDEDKNFQCLHRVACEDPKKAREYLNAGRIMTNAAEFLGM</sequence>
<evidence type="ECO:0000313" key="2">
    <source>
        <dbReference type="EMBL" id="KAK7603105.1"/>
    </source>
</evidence>
<evidence type="ECO:0000313" key="3">
    <source>
        <dbReference type="Proteomes" id="UP001367676"/>
    </source>
</evidence>
<evidence type="ECO:0000256" key="1">
    <source>
        <dbReference type="SAM" id="MobiDB-lite"/>
    </source>
</evidence>